<dbReference type="EMBL" id="JAKMXF010000004">
    <property type="protein sequence ID" value="KAI6661854.1"/>
    <property type="molecule type" value="Genomic_DNA"/>
</dbReference>
<evidence type="ECO:0000313" key="4">
    <source>
        <dbReference type="EMBL" id="KAI6661854.1"/>
    </source>
</evidence>
<proteinExistence type="predicted"/>
<dbReference type="Proteomes" id="UP001165289">
    <property type="component" value="Unassembled WGS sequence"/>
</dbReference>
<sequence>MASALHILDLEIASSLRCQRVFRDRLNPLDEYSDGESIVRYRITRNIFMELLNAILSKLFQSTTRFHSIPPTTQLAVALQFLAGVSLQCVMAYPRILSSHGGFPLVFGCIDGSLVVITVPAFNEEMYVNPKLFHSINIQAICDHEFLFIDSVVMWAGSTHDTFIWRQSAANEKISNALYQQFMDGYWVIVRMD</sequence>
<comment type="caution">
    <text evidence="4">The sequence shown here is derived from an EMBL/GenBank/DDBJ whole genome shotgun (WGS) entry which is preliminary data.</text>
</comment>
<dbReference type="GO" id="GO:0046872">
    <property type="term" value="F:metal ion binding"/>
    <property type="evidence" value="ECO:0007669"/>
    <property type="project" value="UniProtKB-KW"/>
</dbReference>
<dbReference type="AlphaFoldDB" id="A0AAV7KQC2"/>
<protein>
    <submittedName>
        <fullName evidence="4">Nuclease HARBI1</fullName>
    </submittedName>
</protein>
<reference evidence="4 5" key="1">
    <citation type="journal article" date="2023" name="BMC Biol.">
        <title>The compact genome of the sponge Oopsacas minuta (Hexactinellida) is lacking key metazoan core genes.</title>
        <authorList>
            <person name="Santini S."/>
            <person name="Schenkelaars Q."/>
            <person name="Jourda C."/>
            <person name="Duchesne M."/>
            <person name="Belahbib H."/>
            <person name="Rocher C."/>
            <person name="Selva M."/>
            <person name="Riesgo A."/>
            <person name="Vervoort M."/>
            <person name="Leys S.P."/>
            <person name="Kodjabachian L."/>
            <person name="Le Bivic A."/>
            <person name="Borchiellini C."/>
            <person name="Claverie J.M."/>
            <person name="Renard E."/>
        </authorList>
    </citation>
    <scope>NUCLEOTIDE SEQUENCE [LARGE SCALE GENOMIC DNA]</scope>
    <source>
        <strain evidence="4">SPO-2</strain>
    </source>
</reference>
<evidence type="ECO:0000256" key="2">
    <source>
        <dbReference type="ARBA" id="ARBA00022723"/>
    </source>
</evidence>
<organism evidence="4 5">
    <name type="scientific">Oopsacas minuta</name>
    <dbReference type="NCBI Taxonomy" id="111878"/>
    <lineage>
        <taxon>Eukaryota</taxon>
        <taxon>Metazoa</taxon>
        <taxon>Porifera</taxon>
        <taxon>Hexactinellida</taxon>
        <taxon>Hexasterophora</taxon>
        <taxon>Lyssacinosida</taxon>
        <taxon>Leucopsacidae</taxon>
        <taxon>Oopsacas</taxon>
    </lineage>
</organism>
<evidence type="ECO:0000256" key="1">
    <source>
        <dbReference type="ARBA" id="ARBA00001968"/>
    </source>
</evidence>
<evidence type="ECO:0000259" key="3">
    <source>
        <dbReference type="Pfam" id="PF13359"/>
    </source>
</evidence>
<keyword evidence="2" id="KW-0479">Metal-binding</keyword>
<accession>A0AAV7KQC2</accession>
<keyword evidence="5" id="KW-1185">Reference proteome</keyword>
<feature type="domain" description="DDE Tnp4" evidence="3">
    <location>
        <begin position="110"/>
        <end position="188"/>
    </location>
</feature>
<comment type="cofactor">
    <cofactor evidence="1">
        <name>a divalent metal cation</name>
        <dbReference type="ChEBI" id="CHEBI:60240"/>
    </cofactor>
</comment>
<evidence type="ECO:0000313" key="5">
    <source>
        <dbReference type="Proteomes" id="UP001165289"/>
    </source>
</evidence>
<dbReference type="CDD" id="cd00761">
    <property type="entry name" value="Glyco_tranf_GTA_type"/>
    <property type="match status" value="1"/>
</dbReference>
<dbReference type="Pfam" id="PF13359">
    <property type="entry name" value="DDE_Tnp_4"/>
    <property type="match status" value="1"/>
</dbReference>
<name>A0AAV7KQC2_9METZ</name>
<dbReference type="InterPro" id="IPR027806">
    <property type="entry name" value="HARBI1_dom"/>
</dbReference>
<gene>
    <name evidence="4" type="ORF">LOD99_9737</name>
</gene>